<organism evidence="1 2">
    <name type="scientific">Sphingobacterium corticis</name>
    <dbReference type="NCBI Taxonomy" id="1812823"/>
    <lineage>
        <taxon>Bacteria</taxon>
        <taxon>Pseudomonadati</taxon>
        <taxon>Bacteroidota</taxon>
        <taxon>Sphingobacteriia</taxon>
        <taxon>Sphingobacteriales</taxon>
        <taxon>Sphingobacteriaceae</taxon>
        <taxon>Sphingobacterium</taxon>
    </lineage>
</organism>
<proteinExistence type="predicted"/>
<dbReference type="RefSeq" id="WP_380869021.1">
    <property type="nucleotide sequence ID" value="NZ_JBHUMA010000006.1"/>
</dbReference>
<dbReference type="EMBL" id="JBHUMA010000006">
    <property type="protein sequence ID" value="MFD2598891.1"/>
    <property type="molecule type" value="Genomic_DNA"/>
</dbReference>
<protein>
    <submittedName>
        <fullName evidence="1">Uncharacterized protein</fullName>
    </submittedName>
</protein>
<keyword evidence="2" id="KW-1185">Reference proteome</keyword>
<dbReference type="Proteomes" id="UP001597393">
    <property type="component" value="Unassembled WGS sequence"/>
</dbReference>
<comment type="caution">
    <text evidence="1">The sequence shown here is derived from an EMBL/GenBank/DDBJ whole genome shotgun (WGS) entry which is preliminary data.</text>
</comment>
<name>A0ABW5NIF8_9SPHI</name>
<reference evidence="2" key="1">
    <citation type="journal article" date="2019" name="Int. J. Syst. Evol. Microbiol.">
        <title>The Global Catalogue of Microorganisms (GCM) 10K type strain sequencing project: providing services to taxonomists for standard genome sequencing and annotation.</title>
        <authorList>
            <consortium name="The Broad Institute Genomics Platform"/>
            <consortium name="The Broad Institute Genome Sequencing Center for Infectious Disease"/>
            <person name="Wu L."/>
            <person name="Ma J."/>
        </authorList>
    </citation>
    <scope>NUCLEOTIDE SEQUENCE [LARGE SCALE GENOMIC DNA]</scope>
    <source>
        <strain evidence="2">KCTC 42248</strain>
    </source>
</reference>
<evidence type="ECO:0000313" key="2">
    <source>
        <dbReference type="Proteomes" id="UP001597393"/>
    </source>
</evidence>
<evidence type="ECO:0000313" key="1">
    <source>
        <dbReference type="EMBL" id="MFD2598891.1"/>
    </source>
</evidence>
<sequence length="113" mass="12713">MTRNCSQVITSEGQVKSTLTSVFLLQTFYTSQSFSLKTRYYCARDLDGAVGFGLVNIPIKIFGAIQESQLDLDMLDLKDLSNIRYKQVNDKTGKEVACTQPKLKKSYLKCCPL</sequence>
<accession>A0ABW5NIF8</accession>
<gene>
    <name evidence="1" type="ORF">ACFSQ3_07985</name>
</gene>